<dbReference type="GO" id="GO:0046949">
    <property type="term" value="P:fatty-acyl-CoA biosynthetic process"/>
    <property type="evidence" value="ECO:0000318"/>
    <property type="project" value="GO_Central"/>
</dbReference>
<dbReference type="GO" id="GO:0005524">
    <property type="term" value="F:ATP binding"/>
    <property type="evidence" value="ECO:0007669"/>
    <property type="project" value="UniProtKB-KW"/>
</dbReference>
<keyword evidence="10" id="KW-0576">Peroxisome</keyword>
<feature type="domain" description="AMP-dependent synthetase/ligase" evidence="14">
    <location>
        <begin position="579"/>
        <end position="944"/>
    </location>
</feature>
<dbReference type="EMBL" id="KQ971338">
    <property type="protein sequence ID" value="EFA01896.2"/>
    <property type="molecule type" value="Genomic_DNA"/>
</dbReference>
<proteinExistence type="inferred from homology"/>
<dbReference type="PANTHER" id="PTHR24096">
    <property type="entry name" value="LONG-CHAIN-FATTY-ACID--COA LIGASE"/>
    <property type="match status" value="1"/>
</dbReference>
<gene>
    <name evidence="16" type="primary">AUGUSTUS-3.0.2_07506</name>
    <name evidence="16" type="ORF">TcasGA2_TC007506</name>
</gene>
<dbReference type="GO" id="GO:0046872">
    <property type="term" value="F:metal ion binding"/>
    <property type="evidence" value="ECO:0007669"/>
    <property type="project" value="UniProtKB-KW"/>
</dbReference>
<evidence type="ECO:0000256" key="13">
    <source>
        <dbReference type="ARBA" id="ARBA00048497"/>
    </source>
</evidence>
<dbReference type="GO" id="GO:0005777">
    <property type="term" value="C:peroxisome"/>
    <property type="evidence" value="ECO:0007669"/>
    <property type="project" value="UniProtKB-SubCell"/>
</dbReference>
<evidence type="ECO:0000313" key="17">
    <source>
        <dbReference type="Proteomes" id="UP000007266"/>
    </source>
</evidence>
<evidence type="ECO:0000259" key="14">
    <source>
        <dbReference type="Pfam" id="PF00501"/>
    </source>
</evidence>
<keyword evidence="7" id="KW-0067">ATP-binding</keyword>
<dbReference type="InterPro" id="IPR000873">
    <property type="entry name" value="AMP-dep_synth/lig_dom"/>
</dbReference>
<dbReference type="Gene3D" id="3.30.300.30">
    <property type="match status" value="2"/>
</dbReference>
<dbReference type="EC" id="1.13.12.7" evidence="3"/>
<dbReference type="PROSITE" id="PS00455">
    <property type="entry name" value="AMP_BINDING"/>
    <property type="match status" value="2"/>
</dbReference>
<evidence type="ECO:0000256" key="10">
    <source>
        <dbReference type="ARBA" id="ARBA00023140"/>
    </source>
</evidence>
<keyword evidence="8" id="KW-0560">Oxidoreductase</keyword>
<dbReference type="CDD" id="cd05911">
    <property type="entry name" value="Firefly_Luc_like"/>
    <property type="match status" value="1"/>
</dbReference>
<evidence type="ECO:0000256" key="11">
    <source>
        <dbReference type="ARBA" id="ARBA00023223"/>
    </source>
</evidence>
<name>D2A3J8_TRICA</name>
<evidence type="ECO:0000259" key="15">
    <source>
        <dbReference type="Pfam" id="PF13193"/>
    </source>
</evidence>
<dbReference type="GO" id="GO:0004497">
    <property type="term" value="F:monooxygenase activity"/>
    <property type="evidence" value="ECO:0007669"/>
    <property type="project" value="UniProtKB-KW"/>
</dbReference>
<comment type="catalytic activity">
    <reaction evidence="13">
        <text>firefly D-luciferin + ATP + O2 = firefly oxyluciferin + hnu + AMP + CO2 + diphosphate</text>
        <dbReference type="Rhea" id="RHEA:10732"/>
        <dbReference type="ChEBI" id="CHEBI:15379"/>
        <dbReference type="ChEBI" id="CHEBI:16526"/>
        <dbReference type="ChEBI" id="CHEBI:16792"/>
        <dbReference type="ChEBI" id="CHEBI:30212"/>
        <dbReference type="ChEBI" id="CHEBI:30616"/>
        <dbReference type="ChEBI" id="CHEBI:33019"/>
        <dbReference type="ChEBI" id="CHEBI:58038"/>
        <dbReference type="ChEBI" id="CHEBI:456215"/>
        <dbReference type="EC" id="1.13.12.7"/>
    </reaction>
</comment>
<evidence type="ECO:0000256" key="5">
    <source>
        <dbReference type="ARBA" id="ARBA00022723"/>
    </source>
</evidence>
<keyword evidence="9" id="KW-0503">Monooxygenase</keyword>
<keyword evidence="11" id="KW-0455">Luminescence</keyword>
<evidence type="ECO:0000256" key="7">
    <source>
        <dbReference type="ARBA" id="ARBA00022840"/>
    </source>
</evidence>
<dbReference type="eggNOG" id="KOG1176">
    <property type="taxonomic scope" value="Eukaryota"/>
</dbReference>
<dbReference type="InterPro" id="IPR042099">
    <property type="entry name" value="ANL_N_sf"/>
</dbReference>
<evidence type="ECO:0000256" key="2">
    <source>
        <dbReference type="ARBA" id="ARBA00006432"/>
    </source>
</evidence>
<evidence type="ECO:0000256" key="8">
    <source>
        <dbReference type="ARBA" id="ARBA00023002"/>
    </source>
</evidence>
<dbReference type="HOGENOM" id="CLU_294785_0_0_1"/>
<reference evidence="16 17" key="1">
    <citation type="journal article" date="2008" name="Nature">
        <title>The genome of the model beetle and pest Tribolium castaneum.</title>
        <authorList>
            <consortium name="Tribolium Genome Sequencing Consortium"/>
            <person name="Richards S."/>
            <person name="Gibbs R.A."/>
            <person name="Weinstock G.M."/>
            <person name="Brown S.J."/>
            <person name="Denell R."/>
            <person name="Beeman R.W."/>
            <person name="Gibbs R."/>
            <person name="Beeman R.W."/>
            <person name="Brown S.J."/>
            <person name="Bucher G."/>
            <person name="Friedrich M."/>
            <person name="Grimmelikhuijzen C.J."/>
            <person name="Klingler M."/>
            <person name="Lorenzen M."/>
            <person name="Richards S."/>
            <person name="Roth S."/>
            <person name="Schroder R."/>
            <person name="Tautz D."/>
            <person name="Zdobnov E.M."/>
            <person name="Muzny D."/>
            <person name="Gibbs R.A."/>
            <person name="Weinstock G.M."/>
            <person name="Attaway T."/>
            <person name="Bell S."/>
            <person name="Buhay C.J."/>
            <person name="Chandrabose M.N."/>
            <person name="Chavez D."/>
            <person name="Clerk-Blankenburg K.P."/>
            <person name="Cree A."/>
            <person name="Dao M."/>
            <person name="Davis C."/>
            <person name="Chacko J."/>
            <person name="Dinh H."/>
            <person name="Dugan-Rocha S."/>
            <person name="Fowler G."/>
            <person name="Garner T.T."/>
            <person name="Garnes J."/>
            <person name="Gnirke A."/>
            <person name="Hawes A."/>
            <person name="Hernandez J."/>
            <person name="Hines S."/>
            <person name="Holder M."/>
            <person name="Hume J."/>
            <person name="Jhangiani S.N."/>
            <person name="Joshi V."/>
            <person name="Khan Z.M."/>
            <person name="Jackson L."/>
            <person name="Kovar C."/>
            <person name="Kowis A."/>
            <person name="Lee S."/>
            <person name="Lewis L.R."/>
            <person name="Margolis J."/>
            <person name="Morgan M."/>
            <person name="Nazareth L.V."/>
            <person name="Nguyen N."/>
            <person name="Okwuonu G."/>
            <person name="Parker D."/>
            <person name="Richards S."/>
            <person name="Ruiz S.J."/>
            <person name="Santibanez J."/>
            <person name="Savard J."/>
            <person name="Scherer S.E."/>
            <person name="Schneider B."/>
            <person name="Sodergren E."/>
            <person name="Tautz D."/>
            <person name="Vattahil S."/>
            <person name="Villasana D."/>
            <person name="White C.S."/>
            <person name="Wright R."/>
            <person name="Park Y."/>
            <person name="Beeman R.W."/>
            <person name="Lord J."/>
            <person name="Oppert B."/>
            <person name="Lorenzen M."/>
            <person name="Brown S."/>
            <person name="Wang L."/>
            <person name="Savard J."/>
            <person name="Tautz D."/>
            <person name="Richards S."/>
            <person name="Weinstock G."/>
            <person name="Gibbs R.A."/>
            <person name="Liu Y."/>
            <person name="Worley K."/>
            <person name="Weinstock G."/>
            <person name="Elsik C.G."/>
            <person name="Reese J.T."/>
            <person name="Elhaik E."/>
            <person name="Landan G."/>
            <person name="Graur D."/>
            <person name="Arensburger P."/>
            <person name="Atkinson P."/>
            <person name="Beeman R.W."/>
            <person name="Beidler J."/>
            <person name="Brown S.J."/>
            <person name="Demuth J.P."/>
            <person name="Drury D.W."/>
            <person name="Du Y.Z."/>
            <person name="Fujiwara H."/>
            <person name="Lorenzen M."/>
            <person name="Maselli V."/>
            <person name="Osanai M."/>
            <person name="Park Y."/>
            <person name="Robertson H.M."/>
            <person name="Tu Z."/>
            <person name="Wang J.J."/>
            <person name="Wang S."/>
            <person name="Richards S."/>
            <person name="Song H."/>
            <person name="Zhang L."/>
            <person name="Sodergren E."/>
            <person name="Werner D."/>
            <person name="Stanke M."/>
            <person name="Morgenstern B."/>
            <person name="Solovyev V."/>
            <person name="Kosarev P."/>
            <person name="Brown G."/>
            <person name="Chen H.C."/>
            <person name="Ermolaeva O."/>
            <person name="Hlavina W."/>
            <person name="Kapustin Y."/>
            <person name="Kiryutin B."/>
            <person name="Kitts P."/>
            <person name="Maglott D."/>
            <person name="Pruitt K."/>
            <person name="Sapojnikov V."/>
            <person name="Souvorov A."/>
            <person name="Mackey A.J."/>
            <person name="Waterhouse R.M."/>
            <person name="Wyder S."/>
            <person name="Zdobnov E.M."/>
            <person name="Zdobnov E.M."/>
            <person name="Wyder S."/>
            <person name="Kriventseva E.V."/>
            <person name="Kadowaki T."/>
            <person name="Bork P."/>
            <person name="Aranda M."/>
            <person name="Bao R."/>
            <person name="Beermann A."/>
            <person name="Berns N."/>
            <person name="Bolognesi R."/>
            <person name="Bonneton F."/>
            <person name="Bopp D."/>
            <person name="Brown S.J."/>
            <person name="Bucher G."/>
            <person name="Butts T."/>
            <person name="Chaumot A."/>
            <person name="Denell R.E."/>
            <person name="Ferrier D.E."/>
            <person name="Friedrich M."/>
            <person name="Gordon C.M."/>
            <person name="Jindra M."/>
            <person name="Klingler M."/>
            <person name="Lan Q."/>
            <person name="Lattorff H.M."/>
            <person name="Laudet V."/>
            <person name="von Levetsow C."/>
            <person name="Liu Z."/>
            <person name="Lutz R."/>
            <person name="Lynch J.A."/>
            <person name="da Fonseca R.N."/>
            <person name="Posnien N."/>
            <person name="Reuter R."/>
            <person name="Roth S."/>
            <person name="Savard J."/>
            <person name="Schinko J.B."/>
            <person name="Schmitt C."/>
            <person name="Schoppmeier M."/>
            <person name="Schroder R."/>
            <person name="Shippy T.D."/>
            <person name="Simonnet F."/>
            <person name="Marques-Souza H."/>
            <person name="Tautz D."/>
            <person name="Tomoyasu Y."/>
            <person name="Trauner J."/>
            <person name="Van der Zee M."/>
            <person name="Vervoort M."/>
            <person name="Wittkopp N."/>
            <person name="Wimmer E.A."/>
            <person name="Yang X."/>
            <person name="Jones A.K."/>
            <person name="Sattelle D.B."/>
            <person name="Ebert P.R."/>
            <person name="Nelson D."/>
            <person name="Scott J.G."/>
            <person name="Beeman R.W."/>
            <person name="Muthukrishnan S."/>
            <person name="Kramer K.J."/>
            <person name="Arakane Y."/>
            <person name="Beeman R.W."/>
            <person name="Zhu Q."/>
            <person name="Hogenkamp D."/>
            <person name="Dixit R."/>
            <person name="Oppert B."/>
            <person name="Jiang H."/>
            <person name="Zou Z."/>
            <person name="Marshall J."/>
            <person name="Elpidina E."/>
            <person name="Vinokurov K."/>
            <person name="Oppert C."/>
            <person name="Zou Z."/>
            <person name="Evans J."/>
            <person name="Lu Z."/>
            <person name="Zhao P."/>
            <person name="Sumathipala N."/>
            <person name="Altincicek B."/>
            <person name="Vilcinskas A."/>
            <person name="Williams M."/>
            <person name="Hultmark D."/>
            <person name="Hetru C."/>
            <person name="Jiang H."/>
            <person name="Grimmelikhuijzen C.J."/>
            <person name="Hauser F."/>
            <person name="Cazzamali G."/>
            <person name="Williamson M."/>
            <person name="Park Y."/>
            <person name="Li B."/>
            <person name="Tanaka Y."/>
            <person name="Predel R."/>
            <person name="Neupert S."/>
            <person name="Schachtner J."/>
            <person name="Verleyen P."/>
            <person name="Raible F."/>
            <person name="Bork P."/>
            <person name="Friedrich M."/>
            <person name="Walden K.K."/>
            <person name="Robertson H.M."/>
            <person name="Angeli S."/>
            <person name="Foret S."/>
            <person name="Bucher G."/>
            <person name="Schuetz S."/>
            <person name="Maleszka R."/>
            <person name="Wimmer E.A."/>
            <person name="Beeman R.W."/>
            <person name="Lorenzen M."/>
            <person name="Tomoyasu Y."/>
            <person name="Miller S.C."/>
            <person name="Grossmann D."/>
            <person name="Bucher G."/>
        </authorList>
    </citation>
    <scope>NUCLEOTIDE SEQUENCE [LARGE SCALE GENOMIC DNA]</scope>
    <source>
        <strain evidence="16 17">Georgia GA2</strain>
    </source>
</reference>
<dbReference type="Proteomes" id="UP000007266">
    <property type="component" value="Linkage group 4"/>
</dbReference>
<dbReference type="GO" id="GO:0008218">
    <property type="term" value="P:bioluminescence"/>
    <property type="evidence" value="ECO:0007669"/>
    <property type="project" value="UniProtKB-KW"/>
</dbReference>
<dbReference type="Gene3D" id="3.40.50.12780">
    <property type="entry name" value="N-terminal domain of ligase-like"/>
    <property type="match status" value="2"/>
</dbReference>
<dbReference type="FunFam" id="3.30.300.30:FF:000007">
    <property type="entry name" value="4-coumarate--CoA ligase 2"/>
    <property type="match status" value="2"/>
</dbReference>
<dbReference type="OMA" id="TYVMPVG"/>
<dbReference type="PANTHER" id="PTHR24096:SF422">
    <property type="entry name" value="BCDNA.GH02901"/>
    <property type="match status" value="1"/>
</dbReference>
<organism evidence="16 17">
    <name type="scientific">Tribolium castaneum</name>
    <name type="common">Red flour beetle</name>
    <dbReference type="NCBI Taxonomy" id="7070"/>
    <lineage>
        <taxon>Eukaryota</taxon>
        <taxon>Metazoa</taxon>
        <taxon>Ecdysozoa</taxon>
        <taxon>Arthropoda</taxon>
        <taxon>Hexapoda</taxon>
        <taxon>Insecta</taxon>
        <taxon>Pterygota</taxon>
        <taxon>Neoptera</taxon>
        <taxon>Endopterygota</taxon>
        <taxon>Coleoptera</taxon>
        <taxon>Polyphaga</taxon>
        <taxon>Cucujiformia</taxon>
        <taxon>Tenebrionidae</taxon>
        <taxon>Tenebrionidae incertae sedis</taxon>
        <taxon>Tribolium</taxon>
    </lineage>
</organism>
<comment type="similarity">
    <text evidence="2">Belongs to the ATP-dependent AMP-binding enzyme family.</text>
</comment>
<dbReference type="InParanoid" id="D2A3J8"/>
<feature type="domain" description="AMP-binding enzyme C-terminal" evidence="15">
    <location>
        <begin position="994"/>
        <end position="1067"/>
    </location>
</feature>
<dbReference type="InterPro" id="IPR020845">
    <property type="entry name" value="AMP-binding_CS"/>
</dbReference>
<dbReference type="SUPFAM" id="SSF56801">
    <property type="entry name" value="Acetyl-CoA synthetase-like"/>
    <property type="match status" value="2"/>
</dbReference>
<feature type="domain" description="AMP-dependent synthetase/ligase" evidence="14">
    <location>
        <begin position="42"/>
        <end position="413"/>
    </location>
</feature>
<protein>
    <recommendedName>
        <fullName evidence="4">Luciferin 4-monooxygenase</fullName>
        <ecNumber evidence="3">1.13.12.7</ecNumber>
    </recommendedName>
</protein>
<keyword evidence="12" id="KW-0599">Photoprotein</keyword>
<reference evidence="16 17" key="2">
    <citation type="journal article" date="2010" name="Nucleic Acids Res.">
        <title>BeetleBase in 2010: revisions to provide comprehensive genomic information for Tribolium castaneum.</title>
        <authorList>
            <person name="Kim H.S."/>
            <person name="Murphy T."/>
            <person name="Xia J."/>
            <person name="Caragea D."/>
            <person name="Park Y."/>
            <person name="Beeman R.W."/>
            <person name="Lorenzen M.D."/>
            <person name="Butcher S."/>
            <person name="Manak J.R."/>
            <person name="Brown S.J."/>
        </authorList>
    </citation>
    <scope>GENOME REANNOTATION</scope>
    <source>
        <strain evidence="16 17">Georgia GA2</strain>
    </source>
</reference>
<evidence type="ECO:0000256" key="12">
    <source>
        <dbReference type="ARBA" id="ARBA00023262"/>
    </source>
</evidence>
<evidence type="ECO:0000256" key="4">
    <source>
        <dbReference type="ARBA" id="ARBA00019043"/>
    </source>
</evidence>
<keyword evidence="5" id="KW-0479">Metal-binding</keyword>
<keyword evidence="6" id="KW-0547">Nucleotide-binding</keyword>
<dbReference type="InterPro" id="IPR025110">
    <property type="entry name" value="AMP-bd_C"/>
</dbReference>
<keyword evidence="17" id="KW-1185">Reference proteome</keyword>
<dbReference type="Pfam" id="PF00501">
    <property type="entry name" value="AMP-binding"/>
    <property type="match status" value="2"/>
</dbReference>
<dbReference type="InterPro" id="IPR045851">
    <property type="entry name" value="AMP-bd_C_sf"/>
</dbReference>
<evidence type="ECO:0000313" key="16">
    <source>
        <dbReference type="EMBL" id="EFA01896.2"/>
    </source>
</evidence>
<dbReference type="FunFam" id="3.40.50.12780:FF:000003">
    <property type="entry name" value="Long-chain-fatty-acid--CoA ligase FadD"/>
    <property type="match status" value="2"/>
</dbReference>
<dbReference type="Pfam" id="PF13193">
    <property type="entry name" value="AMP-binding_C"/>
    <property type="match status" value="2"/>
</dbReference>
<feature type="domain" description="AMP-binding enzyme C-terminal" evidence="15">
    <location>
        <begin position="464"/>
        <end position="540"/>
    </location>
</feature>
<dbReference type="GO" id="GO:0004467">
    <property type="term" value="F:long-chain fatty acid-CoA ligase activity"/>
    <property type="evidence" value="ECO:0000318"/>
    <property type="project" value="GO_Central"/>
</dbReference>
<evidence type="ECO:0000256" key="1">
    <source>
        <dbReference type="ARBA" id="ARBA00004275"/>
    </source>
</evidence>
<evidence type="ECO:0000256" key="3">
    <source>
        <dbReference type="ARBA" id="ARBA00012532"/>
    </source>
</evidence>
<sequence>MILSRYLHPLKQTLRRFASDSLIKSIGKEIQIPKTTLHEYLWQNLEKWPDKTATVCFETQRSYTYHQIYKKSLSITNFLKNSLKFNRRDTVGVVLPNTPEYPIVLLGAIQAGLRVTTCNPNYTSEELRRQLSDSQSRLVFTSRELLPLVRQATNLPVVEIANDRSVSSGAISFHEISSGEGCQPVTDINCDDIIFLPYSSGTTGLPKGVQLSHYNIVANLSQICSPEFALIRSYGDERQDVIPAFLPFFHIYGLVVVLLETLLQGAKLVTIPKFSSDNFVKLLKNYKNDVIFAVPLVVIMAINHPNITKDDLLNTRTIMSGAAPLGGSDVERFRAKTDNKVSLIQGYGMTETGPVTIIQSESLPNGVKIGGSGFLVPNTEARIIPIDSPPENLPPNKSGELIVKGPQVMPGYYNNPQANQDIFLEDGWLRTGDIAHYDDDNHFFITDRLKELIKVKGFQVAPAELEAILREHPSVEDVGVVGVADPVLGEVPKAFVVAKSGQEVKARHLEEFVASKVAKHKQLKGGVVFVGAIPKNPSGKILRRELKKIRFCNHVDNVVTSKAKPINIPNLNIPEFIWQNLDKWPNRTAITCFESGKSYTYEQLFKKSLSVAHSLRDVFKLTRQDTIGIVLPNVAEYPIIVLGALQGGFRVTTVNAQYTSDEIRRQLINSKSKLVFTLAELVPLVRETTSIPIVALGTRSGTSGINFQEIVSKQGGNFIEKVGADEIAFLPYSSGTTGLPKGVELTHSSIITNLMQLASPEFTLIPQEPLKIPGYLPFCHIYGLVVTLLYTFLRGATVIAMPKFSPNHLVRILKKRQADVIFGVPPIVQLLGQHPNITTEDLLPLYLITSAAAPLAPATIHQLRTKTNNKVKFLEGYGMTETSAAAIIQTSFLENGVKIGGSGLVLPNSQVKIIPKDGSTMQGLPQNQAGELILKGPHVTKGYHNNPDATKSVFIDGWLRTGDLAYYDEHQHFFIIGRLKDIIKVKGFQVAPTELEEVLKQHPLVVDCAVVGIPDSVSGEAPKAFVVAKSPVSEKELKNFVAKKVSKYKRLKRVEFVQAIPRSPTGKILKQGLQ</sequence>
<dbReference type="GO" id="GO:0001676">
    <property type="term" value="P:long-chain fatty acid metabolic process"/>
    <property type="evidence" value="ECO:0000318"/>
    <property type="project" value="GO_Central"/>
</dbReference>
<evidence type="ECO:0000256" key="9">
    <source>
        <dbReference type="ARBA" id="ARBA00023033"/>
    </source>
</evidence>
<comment type="subcellular location">
    <subcellularLocation>
        <location evidence="1">Peroxisome</location>
    </subcellularLocation>
</comment>
<dbReference type="AlphaFoldDB" id="D2A3J8"/>
<evidence type="ECO:0000256" key="6">
    <source>
        <dbReference type="ARBA" id="ARBA00022741"/>
    </source>
</evidence>
<accession>D2A3J8</accession>
<dbReference type="STRING" id="7070.D2A3J8"/>